<keyword evidence="1" id="KW-0614">Plasmid</keyword>
<reference evidence="1" key="1">
    <citation type="submission" date="2017-04" db="EMBL/GenBank/DDBJ databases">
        <title>First report of Klebsiella oxytoca strain simultaneously producing NDM-1, IMP-4 and KPC-2 carbapenemases.</title>
        <authorList>
            <person name="Wang J."/>
            <person name="Li J."/>
            <person name="Yuan M."/>
            <person name="Jia Y."/>
            <person name="Zhu X."/>
            <person name="Bai L."/>
            <person name="Bai X."/>
            <person name="Fanning S."/>
        </authorList>
    </citation>
    <scope>NUCLEOTIDE SEQUENCE</scope>
    <source>
        <strain evidence="1">PKOX3</strain>
        <plasmid evidence="1">p1</plasmid>
    </source>
</reference>
<sequence>MNEFKVTPTSLLPKSELPSLMPTLPVVIEHFEAPAAMAQDVPEPTDATIS</sequence>
<name>A0A1Z3ML90_KLEOX</name>
<proteinExistence type="predicted"/>
<dbReference type="EMBL" id="KY913897">
    <property type="protein sequence ID" value="ASD48547.1"/>
    <property type="molecule type" value="Genomic_DNA"/>
</dbReference>
<geneLocation type="plasmid" evidence="1">
    <name>p1</name>
</geneLocation>
<accession>A0A1Z3ML90</accession>
<organism evidence="1">
    <name type="scientific">Klebsiella oxytoca</name>
    <dbReference type="NCBI Taxonomy" id="571"/>
    <lineage>
        <taxon>Bacteria</taxon>
        <taxon>Pseudomonadati</taxon>
        <taxon>Pseudomonadota</taxon>
        <taxon>Gammaproteobacteria</taxon>
        <taxon>Enterobacterales</taxon>
        <taxon>Enterobacteriaceae</taxon>
        <taxon>Klebsiella/Raoultella group</taxon>
        <taxon>Klebsiella</taxon>
    </lineage>
</organism>
<protein>
    <submittedName>
        <fullName evidence="1">Uncharacterized protein</fullName>
    </submittedName>
</protein>
<dbReference type="AlphaFoldDB" id="A0A1Z3ML90"/>
<evidence type="ECO:0000313" key="1">
    <source>
        <dbReference type="EMBL" id="ASD48547.1"/>
    </source>
</evidence>